<evidence type="ECO:0000313" key="1">
    <source>
        <dbReference type="EMBL" id="KAF1977495.1"/>
    </source>
</evidence>
<dbReference type="OrthoDB" id="3794781at2759"/>
<name>A0A6A5VKN3_9PLEO</name>
<reference evidence="1" key="1">
    <citation type="journal article" date="2020" name="Stud. Mycol.">
        <title>101 Dothideomycetes genomes: a test case for predicting lifestyles and emergence of pathogens.</title>
        <authorList>
            <person name="Haridas S."/>
            <person name="Albert R."/>
            <person name="Binder M."/>
            <person name="Bloem J."/>
            <person name="Labutti K."/>
            <person name="Salamov A."/>
            <person name="Andreopoulos B."/>
            <person name="Baker S."/>
            <person name="Barry K."/>
            <person name="Bills G."/>
            <person name="Bluhm B."/>
            <person name="Cannon C."/>
            <person name="Castanera R."/>
            <person name="Culley D."/>
            <person name="Daum C."/>
            <person name="Ezra D."/>
            <person name="Gonzalez J."/>
            <person name="Henrissat B."/>
            <person name="Kuo A."/>
            <person name="Liang C."/>
            <person name="Lipzen A."/>
            <person name="Lutzoni F."/>
            <person name="Magnuson J."/>
            <person name="Mondo S."/>
            <person name="Nolan M."/>
            <person name="Ohm R."/>
            <person name="Pangilinan J."/>
            <person name="Park H.-J."/>
            <person name="Ramirez L."/>
            <person name="Alfaro M."/>
            <person name="Sun H."/>
            <person name="Tritt A."/>
            <person name="Yoshinaga Y."/>
            <person name="Zwiers L.-H."/>
            <person name="Turgeon B."/>
            <person name="Goodwin S."/>
            <person name="Spatafora J."/>
            <person name="Crous P."/>
            <person name="Grigoriev I."/>
        </authorList>
    </citation>
    <scope>NUCLEOTIDE SEQUENCE</scope>
    <source>
        <strain evidence="1">CBS 107.79</strain>
    </source>
</reference>
<gene>
    <name evidence="1" type="ORF">BU23DRAFT_416035</name>
</gene>
<sequence>GIASGSISGKKTLSIDAEAPATIYEVEEIQDSEDDGTDESVVASQSQAIVNSPAPAQQLRQLSLLELFHPI</sequence>
<keyword evidence="2" id="KW-1185">Reference proteome</keyword>
<organism evidence="1 2">
    <name type="scientific">Bimuria novae-zelandiae CBS 107.79</name>
    <dbReference type="NCBI Taxonomy" id="1447943"/>
    <lineage>
        <taxon>Eukaryota</taxon>
        <taxon>Fungi</taxon>
        <taxon>Dikarya</taxon>
        <taxon>Ascomycota</taxon>
        <taxon>Pezizomycotina</taxon>
        <taxon>Dothideomycetes</taxon>
        <taxon>Pleosporomycetidae</taxon>
        <taxon>Pleosporales</taxon>
        <taxon>Massarineae</taxon>
        <taxon>Didymosphaeriaceae</taxon>
        <taxon>Bimuria</taxon>
    </lineage>
</organism>
<evidence type="ECO:0000313" key="2">
    <source>
        <dbReference type="Proteomes" id="UP000800036"/>
    </source>
</evidence>
<feature type="non-terminal residue" evidence="1">
    <location>
        <position position="1"/>
    </location>
</feature>
<dbReference type="EMBL" id="ML976663">
    <property type="protein sequence ID" value="KAF1977495.1"/>
    <property type="molecule type" value="Genomic_DNA"/>
</dbReference>
<protein>
    <submittedName>
        <fullName evidence="1">Uncharacterized protein</fullName>
    </submittedName>
</protein>
<proteinExistence type="predicted"/>
<dbReference type="AlphaFoldDB" id="A0A6A5VKN3"/>
<accession>A0A6A5VKN3</accession>
<dbReference type="Proteomes" id="UP000800036">
    <property type="component" value="Unassembled WGS sequence"/>
</dbReference>
<feature type="non-terminal residue" evidence="1">
    <location>
        <position position="71"/>
    </location>
</feature>